<keyword evidence="1" id="KW-1133">Transmembrane helix</keyword>
<keyword evidence="1" id="KW-0812">Transmembrane</keyword>
<feature type="transmembrane region" description="Helical" evidence="1">
    <location>
        <begin position="153"/>
        <end position="171"/>
    </location>
</feature>
<evidence type="ECO:0000313" key="3">
    <source>
        <dbReference type="Proteomes" id="UP000094271"/>
    </source>
</evidence>
<protein>
    <recommendedName>
        <fullName evidence="4">Glycosyltransferase RgtA/B/C/D-like domain-containing protein</fullName>
    </recommendedName>
</protein>
<dbReference type="OrthoDB" id="1832444at2"/>
<evidence type="ECO:0000313" key="2">
    <source>
        <dbReference type="EMBL" id="ODR46811.1"/>
    </source>
</evidence>
<reference evidence="2 3" key="1">
    <citation type="submission" date="2016-08" db="EMBL/GenBank/DDBJ databases">
        <authorList>
            <person name="Seilhamer J.J."/>
        </authorList>
    </citation>
    <scope>NUCLEOTIDE SEQUENCE [LARGE SCALE GENOMIC DNA]</scope>
    <source>
        <strain evidence="2 3">NML150140-1</strain>
    </source>
</reference>
<organism evidence="2 3">
    <name type="scientific">Eisenbergiella tayi</name>
    <dbReference type="NCBI Taxonomy" id="1432052"/>
    <lineage>
        <taxon>Bacteria</taxon>
        <taxon>Bacillati</taxon>
        <taxon>Bacillota</taxon>
        <taxon>Clostridia</taxon>
        <taxon>Lachnospirales</taxon>
        <taxon>Lachnospiraceae</taxon>
        <taxon>Eisenbergiella</taxon>
    </lineage>
</organism>
<feature type="transmembrane region" description="Helical" evidence="1">
    <location>
        <begin position="230"/>
        <end position="259"/>
    </location>
</feature>
<gene>
    <name evidence="2" type="ORF">BEI59_23990</name>
</gene>
<dbReference type="RefSeq" id="WP_069432038.1">
    <property type="nucleotide sequence ID" value="NZ_MEHA01000022.1"/>
</dbReference>
<proteinExistence type="predicted"/>
<feature type="transmembrane region" description="Helical" evidence="1">
    <location>
        <begin position="408"/>
        <end position="426"/>
    </location>
</feature>
<feature type="transmembrane region" description="Helical" evidence="1">
    <location>
        <begin position="379"/>
        <end position="402"/>
    </location>
</feature>
<dbReference type="Proteomes" id="UP000094271">
    <property type="component" value="Unassembled WGS sequence"/>
</dbReference>
<sequence>MNYNSSKKAIVYFINSIIILLLSACLGSILLIIVYSLPVAPMRENVARGTQVYNLEGNFPELAAGYRSTKLDNDTDATMLANAVYPVSDILQDAFSVPMIGYENRSDRLYSLLDYVNHVKGATYVTTYPRYWHGYLIFLKPLLLLFDFSDIRVLNMTIQFLLIVLCIFQMAKTKHSQYIPAFFLLLIVWNPITISLSFQNSTCFYITIFAILYLLFTKKEIYAISLKLPYLFLLVGIVTVYFDFLTYPLVSLGIPLVIWLNETEKSLKQNLKTIIICSIFWGIGYVGMWIEKWILASCILRKNIFTDGLSQFLVRSSNEIEGTVFSKWDCITLQISVLLKWPYFLLFIGVLIFILLKNRKTLLIILKSKKECYFVISRFVPYLLLCLYPFIWYCVASNHCYINPKFTYRLLGLTIFAGFSGVIKCIQIEQSS</sequence>
<dbReference type="PROSITE" id="PS51257">
    <property type="entry name" value="PROKAR_LIPOPROTEIN"/>
    <property type="match status" value="1"/>
</dbReference>
<name>A0A1E3UDQ8_9FIRM</name>
<evidence type="ECO:0008006" key="4">
    <source>
        <dbReference type="Google" id="ProtNLM"/>
    </source>
</evidence>
<dbReference type="AlphaFoldDB" id="A0A1E3UDQ8"/>
<feature type="transmembrane region" description="Helical" evidence="1">
    <location>
        <begin position="177"/>
        <end position="196"/>
    </location>
</feature>
<feature type="transmembrane region" description="Helical" evidence="1">
    <location>
        <begin position="341"/>
        <end position="358"/>
    </location>
</feature>
<feature type="transmembrane region" description="Helical" evidence="1">
    <location>
        <begin position="12"/>
        <end position="35"/>
    </location>
</feature>
<dbReference type="EMBL" id="MEHA01000022">
    <property type="protein sequence ID" value="ODR46811.1"/>
    <property type="molecule type" value="Genomic_DNA"/>
</dbReference>
<feature type="transmembrane region" description="Helical" evidence="1">
    <location>
        <begin position="271"/>
        <end position="290"/>
    </location>
</feature>
<evidence type="ECO:0000256" key="1">
    <source>
        <dbReference type="SAM" id="Phobius"/>
    </source>
</evidence>
<accession>A0A1E3UDQ8</accession>
<keyword evidence="1" id="KW-0472">Membrane</keyword>
<comment type="caution">
    <text evidence="2">The sequence shown here is derived from an EMBL/GenBank/DDBJ whole genome shotgun (WGS) entry which is preliminary data.</text>
</comment>